<keyword evidence="1" id="KW-0732">Signal</keyword>
<organism evidence="2 3">
    <name type="scientific">Novimethylophilus kurashikiensis</name>
    <dbReference type="NCBI Taxonomy" id="1825523"/>
    <lineage>
        <taxon>Bacteria</taxon>
        <taxon>Pseudomonadati</taxon>
        <taxon>Pseudomonadota</taxon>
        <taxon>Betaproteobacteria</taxon>
        <taxon>Nitrosomonadales</taxon>
        <taxon>Methylophilaceae</taxon>
        <taxon>Novimethylophilus</taxon>
    </lineage>
</organism>
<protein>
    <submittedName>
        <fullName evidence="2">Acriflavin resistance protein</fullName>
    </submittedName>
</protein>
<evidence type="ECO:0000313" key="2">
    <source>
        <dbReference type="EMBL" id="GBG12721.1"/>
    </source>
</evidence>
<dbReference type="Proteomes" id="UP000245081">
    <property type="component" value="Unassembled WGS sequence"/>
</dbReference>
<dbReference type="InterPro" id="IPR022061">
    <property type="entry name" value="DUF3617"/>
</dbReference>
<evidence type="ECO:0000313" key="3">
    <source>
        <dbReference type="Proteomes" id="UP000245081"/>
    </source>
</evidence>
<dbReference type="Pfam" id="PF12276">
    <property type="entry name" value="DUF3617"/>
    <property type="match status" value="1"/>
</dbReference>
<accession>A0A2R5F7R5</accession>
<gene>
    <name evidence="2" type="ORF">NMK_0253</name>
</gene>
<feature type="signal peptide" evidence="1">
    <location>
        <begin position="1"/>
        <end position="25"/>
    </location>
</feature>
<sequence length="180" mass="20051">MRLHTLNSIVAVLCCGTFATSAAMAADMPKRKAGLWEIRTQMDNMPGMPPVQMCIDQNTDNLMQQQSREKADCDTPDIRKTPASTTVHTTCRTEGSVMTLDAVYTGSFDSSYKGDMKMHYAPPQHGMSDTHMVQEAKWLGACKAGQKPGDVVMHHGSFNMQDMMNDPRMQDMMKRGLQNQ</sequence>
<proteinExistence type="predicted"/>
<evidence type="ECO:0000256" key="1">
    <source>
        <dbReference type="SAM" id="SignalP"/>
    </source>
</evidence>
<comment type="caution">
    <text evidence="2">The sequence shown here is derived from an EMBL/GenBank/DDBJ whole genome shotgun (WGS) entry which is preliminary data.</text>
</comment>
<feature type="chain" id="PRO_5015328345" evidence="1">
    <location>
        <begin position="26"/>
        <end position="180"/>
    </location>
</feature>
<dbReference type="EMBL" id="BDOQ01000001">
    <property type="protein sequence ID" value="GBG12721.1"/>
    <property type="molecule type" value="Genomic_DNA"/>
</dbReference>
<name>A0A2R5F7R5_9PROT</name>
<dbReference type="RefSeq" id="WP_109013939.1">
    <property type="nucleotide sequence ID" value="NZ_BDOQ01000001.1"/>
</dbReference>
<dbReference type="OrthoDB" id="9181580at2"/>
<keyword evidence="3" id="KW-1185">Reference proteome</keyword>
<reference evidence="2 3" key="1">
    <citation type="journal article" date="2018" name="Environ. Microbiol.">
        <title>Isolation and genomic characterization of Novimethylophilus kurashikiensis gen. nov. sp. nov., a new lanthanide-dependent methylotrophic species of Methylophilaceae.</title>
        <authorList>
            <person name="Lv H."/>
            <person name="Sahin N."/>
            <person name="Tani A."/>
        </authorList>
    </citation>
    <scope>NUCLEOTIDE SEQUENCE [LARGE SCALE GENOMIC DNA]</scope>
    <source>
        <strain evidence="2 3">La2-4</strain>
    </source>
</reference>
<dbReference type="AlphaFoldDB" id="A0A2R5F7R5"/>